<evidence type="ECO:0000259" key="1">
    <source>
        <dbReference type="Pfam" id="PF02698"/>
    </source>
</evidence>
<protein>
    <submittedName>
        <fullName evidence="2">YdcF family protein</fullName>
    </submittedName>
</protein>
<dbReference type="PANTHER" id="PTHR30336">
    <property type="entry name" value="INNER MEMBRANE PROTEIN, PROBABLE PERMEASE"/>
    <property type="match status" value="1"/>
</dbReference>
<dbReference type="InterPro" id="IPR014729">
    <property type="entry name" value="Rossmann-like_a/b/a_fold"/>
</dbReference>
<proteinExistence type="predicted"/>
<organism evidence="2 3">
    <name type="scientific">Rhodococcus sovatensis</name>
    <dbReference type="NCBI Taxonomy" id="1805840"/>
    <lineage>
        <taxon>Bacteria</taxon>
        <taxon>Bacillati</taxon>
        <taxon>Actinomycetota</taxon>
        <taxon>Actinomycetes</taxon>
        <taxon>Mycobacteriales</taxon>
        <taxon>Nocardiaceae</taxon>
        <taxon>Rhodococcus</taxon>
    </lineage>
</organism>
<evidence type="ECO:0000313" key="3">
    <source>
        <dbReference type="Proteomes" id="UP001432000"/>
    </source>
</evidence>
<reference evidence="2 3" key="1">
    <citation type="submission" date="2024-03" db="EMBL/GenBank/DDBJ databases">
        <title>Natural products discovery in diverse microorganisms through a two-stage MS feature dereplication strategy.</title>
        <authorList>
            <person name="Zhang R."/>
        </authorList>
    </citation>
    <scope>NUCLEOTIDE SEQUENCE [LARGE SCALE GENOMIC DNA]</scope>
    <source>
        <strain evidence="2 3">18930</strain>
    </source>
</reference>
<dbReference type="PANTHER" id="PTHR30336:SF4">
    <property type="entry name" value="ENVELOPE BIOGENESIS FACTOR ELYC"/>
    <property type="match status" value="1"/>
</dbReference>
<dbReference type="RefSeq" id="WP_338891503.1">
    <property type="nucleotide sequence ID" value="NZ_CP147846.1"/>
</dbReference>
<name>A0ABZ2PQF2_9NOCA</name>
<dbReference type="InterPro" id="IPR051599">
    <property type="entry name" value="Cell_Envelope_Assoc"/>
</dbReference>
<accession>A0ABZ2PQF2</accession>
<evidence type="ECO:0000313" key="2">
    <source>
        <dbReference type="EMBL" id="WXG70237.1"/>
    </source>
</evidence>
<keyword evidence="3" id="KW-1185">Reference proteome</keyword>
<gene>
    <name evidence="2" type="ORF">WDS16_06880</name>
</gene>
<sequence length="307" mass="31131">MRISLSRERVGISIAASAVVVFACGGVATAQPVPLPIDPGALIASIAEPATPALYNAAQDNLVKGNYDLGLASLDALALASPSDANVVALQAFYRNAAEDVDGSDAALARLAELDPTLHDTVVRALSIIATSAESTVDFAPALDGPRTAIVALGFGLHGDGSMQDELVDRLESAAAAASASPESPVVVTGGNPQSGIAEADAMREWLVDNGVAAERIHVENKANSTVQNALFSVPIVESIGADSVVIATSANHVRRSISNFAIAGADVVGAVAADPNDAPEVPALGLDSRLGLTVDATKVIGIPRTY</sequence>
<dbReference type="PROSITE" id="PS51257">
    <property type="entry name" value="PROKAR_LIPOPROTEIN"/>
    <property type="match status" value="1"/>
</dbReference>
<dbReference type="Proteomes" id="UP001432000">
    <property type="component" value="Chromosome"/>
</dbReference>
<dbReference type="Gene3D" id="3.40.50.620">
    <property type="entry name" value="HUPs"/>
    <property type="match status" value="1"/>
</dbReference>
<dbReference type="Pfam" id="PF02698">
    <property type="entry name" value="DUF218"/>
    <property type="match status" value="1"/>
</dbReference>
<dbReference type="CDD" id="cd06259">
    <property type="entry name" value="YdcF-like"/>
    <property type="match status" value="1"/>
</dbReference>
<dbReference type="InterPro" id="IPR003848">
    <property type="entry name" value="DUF218"/>
</dbReference>
<feature type="domain" description="DUF218" evidence="1">
    <location>
        <begin position="149"/>
        <end position="271"/>
    </location>
</feature>
<dbReference type="EMBL" id="CP147846">
    <property type="protein sequence ID" value="WXG70237.1"/>
    <property type="molecule type" value="Genomic_DNA"/>
</dbReference>